<feature type="domain" description="Thioredoxin" evidence="1">
    <location>
        <begin position="16"/>
        <end position="159"/>
    </location>
</feature>
<dbReference type="InterPro" id="IPR050553">
    <property type="entry name" value="Thioredoxin_ResA/DsbE_sf"/>
</dbReference>
<name>A0ABW3I0U9_9FLAO</name>
<dbReference type="Proteomes" id="UP001596997">
    <property type="component" value="Unassembled WGS sequence"/>
</dbReference>
<evidence type="ECO:0000313" key="3">
    <source>
        <dbReference type="Proteomes" id="UP001596997"/>
    </source>
</evidence>
<dbReference type="CDD" id="cd02966">
    <property type="entry name" value="TlpA_like_family"/>
    <property type="match status" value="1"/>
</dbReference>
<evidence type="ECO:0000259" key="1">
    <source>
        <dbReference type="PROSITE" id="PS51352"/>
    </source>
</evidence>
<dbReference type="SUPFAM" id="SSF52833">
    <property type="entry name" value="Thioredoxin-like"/>
    <property type="match status" value="1"/>
</dbReference>
<keyword evidence="3" id="KW-1185">Reference proteome</keyword>
<protein>
    <submittedName>
        <fullName evidence="2">TlpA family protein disulfide reductase</fullName>
    </submittedName>
</protein>
<dbReference type="InterPro" id="IPR000866">
    <property type="entry name" value="AhpC/TSA"/>
</dbReference>
<dbReference type="Gene3D" id="3.40.30.10">
    <property type="entry name" value="Glutaredoxin"/>
    <property type="match status" value="1"/>
</dbReference>
<organism evidence="2 3">
    <name type="scientific">Pseudofulvibacter geojedonensis</name>
    <dbReference type="NCBI Taxonomy" id="1123758"/>
    <lineage>
        <taxon>Bacteria</taxon>
        <taxon>Pseudomonadati</taxon>
        <taxon>Bacteroidota</taxon>
        <taxon>Flavobacteriia</taxon>
        <taxon>Flavobacteriales</taxon>
        <taxon>Flavobacteriaceae</taxon>
        <taxon>Pseudofulvibacter</taxon>
    </lineage>
</organism>
<accession>A0ABW3I0U9</accession>
<dbReference type="PANTHER" id="PTHR42852">
    <property type="entry name" value="THIOL:DISULFIDE INTERCHANGE PROTEIN DSBE"/>
    <property type="match status" value="1"/>
</dbReference>
<dbReference type="InterPro" id="IPR013766">
    <property type="entry name" value="Thioredoxin_domain"/>
</dbReference>
<reference evidence="3" key="1">
    <citation type="journal article" date="2019" name="Int. J. Syst. Evol. Microbiol.">
        <title>The Global Catalogue of Microorganisms (GCM) 10K type strain sequencing project: providing services to taxonomists for standard genome sequencing and annotation.</title>
        <authorList>
            <consortium name="The Broad Institute Genomics Platform"/>
            <consortium name="The Broad Institute Genome Sequencing Center for Infectious Disease"/>
            <person name="Wu L."/>
            <person name="Ma J."/>
        </authorList>
    </citation>
    <scope>NUCLEOTIDE SEQUENCE [LARGE SCALE GENOMIC DNA]</scope>
    <source>
        <strain evidence="3">CCUG 62114</strain>
    </source>
</reference>
<dbReference type="Pfam" id="PF00578">
    <property type="entry name" value="AhpC-TSA"/>
    <property type="match status" value="1"/>
</dbReference>
<dbReference type="RefSeq" id="WP_377714113.1">
    <property type="nucleotide sequence ID" value="NZ_JBHTJM010000006.1"/>
</dbReference>
<proteinExistence type="predicted"/>
<gene>
    <name evidence="2" type="ORF">ACFQ1O_05345</name>
</gene>
<dbReference type="InterPro" id="IPR036249">
    <property type="entry name" value="Thioredoxin-like_sf"/>
</dbReference>
<comment type="caution">
    <text evidence="2">The sequence shown here is derived from an EMBL/GenBank/DDBJ whole genome shotgun (WGS) entry which is preliminary data.</text>
</comment>
<dbReference type="PANTHER" id="PTHR42852:SF17">
    <property type="entry name" value="THIOREDOXIN-LIKE PROTEIN HI_1115"/>
    <property type="match status" value="1"/>
</dbReference>
<sequence>MKNLIAVFTLFICSFVFPQKKLADVSLLTLEGNKVSTESITKNSVVVVALWSTKCPPCKKELNNINKIHEEWKMQTGVPFYAVSIDKKQDASKVVDMAKKSNWSFSVLLDQEKKLRKALGVWTVPLTLVIKNNKIVYRQIGYSNGAEKQLFKAIKKHTTNKKYASL</sequence>
<evidence type="ECO:0000313" key="2">
    <source>
        <dbReference type="EMBL" id="MFD0963418.1"/>
    </source>
</evidence>
<dbReference type="EMBL" id="JBHTJM010000006">
    <property type="protein sequence ID" value="MFD0963418.1"/>
    <property type="molecule type" value="Genomic_DNA"/>
</dbReference>
<dbReference type="PROSITE" id="PS51352">
    <property type="entry name" value="THIOREDOXIN_2"/>
    <property type="match status" value="1"/>
</dbReference>